<dbReference type="PANTHER" id="PTHR10133">
    <property type="entry name" value="DNA POLYMERASE I"/>
    <property type="match status" value="1"/>
</dbReference>
<keyword evidence="6 17" id="KW-0548">Nucleotidyltransferase</keyword>
<dbReference type="Gene3D" id="3.30.420.10">
    <property type="entry name" value="Ribonuclease H-like superfamily/Ribonuclease H"/>
    <property type="match status" value="1"/>
</dbReference>
<keyword evidence="22" id="KW-1185">Reference proteome</keyword>
<dbReference type="InterPro" id="IPR019760">
    <property type="entry name" value="DNA-dir_DNA_pol_A_CS"/>
</dbReference>
<keyword evidence="13 17" id="KW-0238">DNA-binding</keyword>
<comment type="similarity">
    <text evidence="1 17">Belongs to the DNA polymerase type-A family.</text>
</comment>
<evidence type="ECO:0000256" key="6">
    <source>
        <dbReference type="ARBA" id="ARBA00022695"/>
    </source>
</evidence>
<dbReference type="SUPFAM" id="SSF88723">
    <property type="entry name" value="PIN domain-like"/>
    <property type="match status" value="1"/>
</dbReference>
<dbReference type="OrthoDB" id="9806424at2"/>
<dbReference type="InterPro" id="IPR001098">
    <property type="entry name" value="DNA-dir_DNA_pol_A_palm_dom"/>
</dbReference>
<sequence>MASPLVLIDGSSYFFRAFHALPPLTNSKGQPTGAVYGVANMVKRLIKDYQPEQIAVIFDAKGKTFRDEWYPEYKANRPPMPQELSSQFKPLLEVLEAMGLPLLIVENVEADDVIGTLARMATEQKQEVIISTGDKDMAQLVNEHVSLINTMSNQTLDIAGVKEKFGVSPEQIIDYLTLIGDTVDNVPGVTKCGPKTAVKWLGQYGTLDNLIADSAAIGGKIGEYLRNSLPQLPLSKRLVTIKTDVELHLGIADLRPRPANQERLIELTRELEFKNWLKELLGQESNGKETVTESAPPKEASYEIINSQQQLDSWLQDLQTCSLFCIDTETTSLDVMEAEIVGISLAIEEDKPVYIPLTHKDGSEQLPSDLVFKALKPILENPKIGKIGQNLKYDFNVFKNHGITMQGITFDTMLESYVLNSNANRHDMDSLSLKYLGHKTISYEDVAGKGAKQLRFDEIPLCKAAPYAAEDADITLKLHHKLYPMLDEKLRSVLNTIEVPLLTVLADMEYQGVLIDEQTLVKQGTRLKERMEVLGEEAVQLAGKPFNLNSPKQLQEILFEEQKLPVLTKTPTGQPSTAESVLQELAFDYRLPAVILEYRSLSKLVSTYIDALPKRINAKTHRVHTSYNQAVAATGRLSSSDPNLQNIPVRSEEGRMIRKAFIAPANHLILAADYSQIELRIMAHLSQDENLLKAFAKGWDIHSATASEIFQVDIDKVDSEHRRRAKAVNFGLIYGMSAFGLAKQLGIERQDAQYYMDRYFQRYPGVLDYMERTRTQAHKQGYVETIFGRRLYLAEINAQNMMRQKAAERAAINAPMQGTAADIIKKAMLAVAQWQTTQEKQLVKMIMQVHDELVFEVHETAVELAKQSIREIMEHAVELSVPLLISLGVGKDWDEAH</sequence>
<evidence type="ECO:0000256" key="12">
    <source>
        <dbReference type="ARBA" id="ARBA00022932"/>
    </source>
</evidence>
<dbReference type="InterPro" id="IPR020045">
    <property type="entry name" value="DNA_polI_H3TH"/>
</dbReference>
<dbReference type="PROSITE" id="PS00447">
    <property type="entry name" value="DNA_POLYMERASE_A"/>
    <property type="match status" value="1"/>
</dbReference>
<evidence type="ECO:0000256" key="1">
    <source>
        <dbReference type="ARBA" id="ARBA00007705"/>
    </source>
</evidence>
<dbReference type="FunFam" id="1.10.150.20:FF:000003">
    <property type="entry name" value="DNA polymerase I"/>
    <property type="match status" value="1"/>
</dbReference>
<dbReference type="GO" id="GO:0006261">
    <property type="term" value="P:DNA-templated DNA replication"/>
    <property type="evidence" value="ECO:0007669"/>
    <property type="project" value="UniProtKB-UniRule"/>
</dbReference>
<dbReference type="FunFam" id="3.30.420.10:FF:000026">
    <property type="entry name" value="DNA polymerase I"/>
    <property type="match status" value="1"/>
</dbReference>
<dbReference type="InterPro" id="IPR020046">
    <property type="entry name" value="5-3_exonucl_a-hlix_arch_N"/>
</dbReference>
<dbReference type="GO" id="GO:0008408">
    <property type="term" value="F:3'-5' exonuclease activity"/>
    <property type="evidence" value="ECO:0007669"/>
    <property type="project" value="UniProtKB-UniRule"/>
</dbReference>
<protein>
    <recommendedName>
        <fullName evidence="4 16">DNA polymerase I</fullName>
        <ecNumber evidence="3 16">2.7.7.7</ecNumber>
    </recommendedName>
</protein>
<dbReference type="CDD" id="cd09859">
    <property type="entry name" value="PIN_53EXO"/>
    <property type="match status" value="1"/>
</dbReference>
<evidence type="ECO:0000256" key="9">
    <source>
        <dbReference type="ARBA" id="ARBA00022763"/>
    </source>
</evidence>
<comment type="subunit">
    <text evidence="2">Single-chain monomer with multiple functions.</text>
</comment>
<dbReference type="GO" id="GO:0008409">
    <property type="term" value="F:5'-3' exonuclease activity"/>
    <property type="evidence" value="ECO:0007669"/>
    <property type="project" value="UniProtKB-UniRule"/>
</dbReference>
<gene>
    <name evidence="17 21" type="primary">polA</name>
    <name evidence="21" type="ORF">BN59_00576</name>
</gene>
<dbReference type="InterPro" id="IPR002421">
    <property type="entry name" value="5-3_exonuclease"/>
</dbReference>
<keyword evidence="14 17" id="KW-0234">DNA repair</keyword>
<dbReference type="GO" id="GO:0003677">
    <property type="term" value="F:DNA binding"/>
    <property type="evidence" value="ECO:0007669"/>
    <property type="project" value="UniProtKB-UniRule"/>
</dbReference>
<evidence type="ECO:0000256" key="11">
    <source>
        <dbReference type="ARBA" id="ARBA00022839"/>
    </source>
</evidence>
<dbReference type="PANTHER" id="PTHR10133:SF27">
    <property type="entry name" value="DNA POLYMERASE NU"/>
    <property type="match status" value="1"/>
</dbReference>
<dbReference type="Pfam" id="PF02739">
    <property type="entry name" value="5_3_exonuc_N"/>
    <property type="match status" value="1"/>
</dbReference>
<dbReference type="Pfam" id="PF01367">
    <property type="entry name" value="5_3_exonuc"/>
    <property type="match status" value="1"/>
</dbReference>
<evidence type="ECO:0000256" key="14">
    <source>
        <dbReference type="ARBA" id="ARBA00023204"/>
    </source>
</evidence>
<dbReference type="InterPro" id="IPR029060">
    <property type="entry name" value="PIN-like_dom_sf"/>
</dbReference>
<dbReference type="FunFam" id="3.40.50.1010:FF:000001">
    <property type="entry name" value="DNA polymerase I"/>
    <property type="match status" value="1"/>
</dbReference>
<dbReference type="InterPro" id="IPR008918">
    <property type="entry name" value="HhH2"/>
</dbReference>
<keyword evidence="10 17" id="KW-0378">Hydrolase</keyword>
<dbReference type="EMBL" id="CCSB01000001">
    <property type="protein sequence ID" value="CDZ76309.1"/>
    <property type="molecule type" value="Genomic_DNA"/>
</dbReference>
<dbReference type="Pfam" id="PF00476">
    <property type="entry name" value="DNA_pol_A"/>
    <property type="match status" value="1"/>
</dbReference>
<dbReference type="InterPro" id="IPR012337">
    <property type="entry name" value="RNaseH-like_sf"/>
</dbReference>
<evidence type="ECO:0000256" key="13">
    <source>
        <dbReference type="ARBA" id="ARBA00023125"/>
    </source>
</evidence>
<dbReference type="GO" id="GO:0006302">
    <property type="term" value="P:double-strand break repair"/>
    <property type="evidence" value="ECO:0007669"/>
    <property type="project" value="TreeGrafter"/>
</dbReference>
<dbReference type="SUPFAM" id="SSF53098">
    <property type="entry name" value="Ribonuclease H-like"/>
    <property type="match status" value="1"/>
</dbReference>
<evidence type="ECO:0000256" key="2">
    <source>
        <dbReference type="ARBA" id="ARBA00011541"/>
    </source>
</evidence>
<evidence type="ECO:0000256" key="15">
    <source>
        <dbReference type="ARBA" id="ARBA00049244"/>
    </source>
</evidence>
<dbReference type="STRING" id="1034943.BN59_00576"/>
<feature type="domain" description="5'-3' exonuclease" evidence="19">
    <location>
        <begin position="3"/>
        <end position="257"/>
    </location>
</feature>
<dbReference type="CDD" id="cd08637">
    <property type="entry name" value="DNA_pol_A_pol_I_C"/>
    <property type="match status" value="1"/>
</dbReference>
<dbReference type="FunFam" id="1.10.150.20:FF:000002">
    <property type="entry name" value="DNA polymerase I"/>
    <property type="match status" value="1"/>
</dbReference>
<evidence type="ECO:0000256" key="3">
    <source>
        <dbReference type="ARBA" id="ARBA00012417"/>
    </source>
</evidence>
<feature type="domain" description="3'-5' exonuclease" evidence="18">
    <location>
        <begin position="302"/>
        <end position="487"/>
    </location>
</feature>
<evidence type="ECO:0000313" key="21">
    <source>
        <dbReference type="EMBL" id="CDZ76309.1"/>
    </source>
</evidence>
<keyword evidence="12 17" id="KW-0239">DNA-directed DNA polymerase</keyword>
<dbReference type="PRINTS" id="PR00868">
    <property type="entry name" value="DNAPOLI"/>
</dbReference>
<dbReference type="RefSeq" id="WP_043872871.1">
    <property type="nucleotide sequence ID" value="NZ_CCVW01000001.1"/>
</dbReference>
<dbReference type="Gene3D" id="1.10.150.20">
    <property type="entry name" value="5' to 3' exonuclease, C-terminal subdomain"/>
    <property type="match status" value="2"/>
</dbReference>
<dbReference type="GO" id="GO:0003887">
    <property type="term" value="F:DNA-directed DNA polymerase activity"/>
    <property type="evidence" value="ECO:0007669"/>
    <property type="project" value="UniProtKB-UniRule"/>
</dbReference>
<proteinExistence type="inferred from homology"/>
<dbReference type="SMART" id="SM00279">
    <property type="entry name" value="HhH2"/>
    <property type="match status" value="1"/>
</dbReference>
<dbReference type="NCBIfam" id="TIGR00593">
    <property type="entry name" value="pola"/>
    <property type="match status" value="1"/>
</dbReference>
<dbReference type="SMART" id="SM00474">
    <property type="entry name" value="35EXOc"/>
    <property type="match status" value="1"/>
</dbReference>
<keyword evidence="8" id="KW-0540">Nuclease</keyword>
<name>A0A078KX11_9GAMM</name>
<evidence type="ECO:0000256" key="5">
    <source>
        <dbReference type="ARBA" id="ARBA00022679"/>
    </source>
</evidence>
<dbReference type="Pfam" id="PF01612">
    <property type="entry name" value="DNA_pol_A_exo1"/>
    <property type="match status" value="1"/>
</dbReference>
<dbReference type="SMART" id="SM00482">
    <property type="entry name" value="POLAc"/>
    <property type="match status" value="1"/>
</dbReference>
<dbReference type="InterPro" id="IPR018320">
    <property type="entry name" value="DNA_polymerase_1"/>
</dbReference>
<evidence type="ECO:0000259" key="18">
    <source>
        <dbReference type="SMART" id="SM00474"/>
    </source>
</evidence>
<dbReference type="NCBIfam" id="NF004397">
    <property type="entry name" value="PRK05755.1"/>
    <property type="match status" value="1"/>
</dbReference>
<evidence type="ECO:0000259" key="19">
    <source>
        <dbReference type="SMART" id="SM00475"/>
    </source>
</evidence>
<dbReference type="eggNOG" id="COG0258">
    <property type="taxonomic scope" value="Bacteria"/>
</dbReference>
<dbReference type="Gene3D" id="3.30.70.370">
    <property type="match status" value="1"/>
</dbReference>
<organism evidence="21 22">
    <name type="scientific">Legionella massiliensis</name>
    <dbReference type="NCBI Taxonomy" id="1034943"/>
    <lineage>
        <taxon>Bacteria</taxon>
        <taxon>Pseudomonadati</taxon>
        <taxon>Pseudomonadota</taxon>
        <taxon>Gammaproteobacteria</taxon>
        <taxon>Legionellales</taxon>
        <taxon>Legionellaceae</taxon>
        <taxon>Legionella</taxon>
    </lineage>
</organism>
<dbReference type="InterPro" id="IPR002562">
    <property type="entry name" value="3'-5'_exonuclease_dom"/>
</dbReference>
<dbReference type="SMART" id="SM00475">
    <property type="entry name" value="53EXOc"/>
    <property type="match status" value="1"/>
</dbReference>
<dbReference type="Proteomes" id="UP000044071">
    <property type="component" value="Unassembled WGS sequence"/>
</dbReference>
<dbReference type="AlphaFoldDB" id="A0A078KX11"/>
<keyword evidence="11 17" id="KW-0269">Exonuclease</keyword>
<dbReference type="FunFam" id="1.20.1060.10:FF:000001">
    <property type="entry name" value="DNA polymerase I"/>
    <property type="match status" value="1"/>
</dbReference>
<dbReference type="InterPro" id="IPR002298">
    <property type="entry name" value="DNA_polymerase_A"/>
</dbReference>
<keyword evidence="9 17" id="KW-0227">DNA damage</keyword>
<dbReference type="Gene3D" id="3.40.50.1010">
    <property type="entry name" value="5'-nuclease"/>
    <property type="match status" value="1"/>
</dbReference>
<evidence type="ECO:0000313" key="22">
    <source>
        <dbReference type="Proteomes" id="UP000044071"/>
    </source>
</evidence>
<comment type="catalytic activity">
    <reaction evidence="15 17">
        <text>DNA(n) + a 2'-deoxyribonucleoside 5'-triphosphate = DNA(n+1) + diphosphate</text>
        <dbReference type="Rhea" id="RHEA:22508"/>
        <dbReference type="Rhea" id="RHEA-COMP:17339"/>
        <dbReference type="Rhea" id="RHEA-COMP:17340"/>
        <dbReference type="ChEBI" id="CHEBI:33019"/>
        <dbReference type="ChEBI" id="CHEBI:61560"/>
        <dbReference type="ChEBI" id="CHEBI:173112"/>
        <dbReference type="EC" id="2.7.7.7"/>
    </reaction>
</comment>
<dbReference type="InterPro" id="IPR043502">
    <property type="entry name" value="DNA/RNA_pol_sf"/>
</dbReference>
<dbReference type="Gene3D" id="1.20.1060.10">
    <property type="entry name" value="Taq DNA Polymerase, Chain T, domain 4"/>
    <property type="match status" value="1"/>
</dbReference>
<evidence type="ECO:0000256" key="17">
    <source>
        <dbReference type="RuleBase" id="RU004460"/>
    </source>
</evidence>
<evidence type="ECO:0000256" key="8">
    <source>
        <dbReference type="ARBA" id="ARBA00022722"/>
    </source>
</evidence>
<dbReference type="eggNOG" id="COG0749">
    <property type="taxonomic scope" value="Bacteria"/>
</dbReference>
<dbReference type="SUPFAM" id="SSF47807">
    <property type="entry name" value="5' to 3' exonuclease, C-terminal subdomain"/>
    <property type="match status" value="1"/>
</dbReference>
<evidence type="ECO:0000256" key="10">
    <source>
        <dbReference type="ARBA" id="ARBA00022801"/>
    </source>
</evidence>
<evidence type="ECO:0000256" key="4">
    <source>
        <dbReference type="ARBA" id="ARBA00020311"/>
    </source>
</evidence>
<dbReference type="InterPro" id="IPR036279">
    <property type="entry name" value="5-3_exonuclease_C_sf"/>
</dbReference>
<reference evidence="21 22" key="1">
    <citation type="submission" date="2014-06" db="EMBL/GenBank/DDBJ databases">
        <authorList>
            <person name="Urmite Genomes Urmite Genomes"/>
        </authorList>
    </citation>
    <scope>NUCLEOTIDE SEQUENCE [LARGE SCALE GENOMIC DNA]</scope>
</reference>
<evidence type="ECO:0000256" key="7">
    <source>
        <dbReference type="ARBA" id="ARBA00022705"/>
    </source>
</evidence>
<keyword evidence="5 17" id="KW-0808">Transferase</keyword>
<feature type="domain" description="DNA-directed DNA polymerase family A palm" evidence="20">
    <location>
        <begin position="654"/>
        <end position="861"/>
    </location>
</feature>
<evidence type="ECO:0000256" key="16">
    <source>
        <dbReference type="NCBIfam" id="TIGR00593"/>
    </source>
</evidence>
<accession>A0A078KX11</accession>
<evidence type="ECO:0000259" key="20">
    <source>
        <dbReference type="SMART" id="SM00482"/>
    </source>
</evidence>
<dbReference type="EC" id="2.7.7.7" evidence="3 16"/>
<dbReference type="CDD" id="cd09898">
    <property type="entry name" value="H3TH_53EXO"/>
    <property type="match status" value="1"/>
</dbReference>
<comment type="function">
    <text evidence="17">In addition to polymerase activity, this DNA polymerase exhibits 3'-5' and 5'-3' exonuclease activity.</text>
</comment>
<keyword evidence="7 17" id="KW-0235">DNA replication</keyword>
<dbReference type="CDD" id="cd06139">
    <property type="entry name" value="DNA_polA_I_Ecoli_like_exo"/>
    <property type="match status" value="1"/>
</dbReference>
<dbReference type="SUPFAM" id="SSF56672">
    <property type="entry name" value="DNA/RNA polymerases"/>
    <property type="match status" value="1"/>
</dbReference>
<dbReference type="InterPro" id="IPR036397">
    <property type="entry name" value="RNaseH_sf"/>
</dbReference>